<accession>A0A174F4J3</accession>
<sequence>MENEINTNATHIGRKIERIRRLRGMTQTDLGDLLGITKQAVSKMEQSEKIEDERIKRVADALGVTEEGLKKFTEETVLYYTNNFYENSNATATNIGTISNLENINHFSMEQAVKLFEELLKIEREKYNKENSKDDK</sequence>
<protein>
    <submittedName>
        <fullName evidence="2">XRE family transcriptional regulator</fullName>
    </submittedName>
</protein>
<feature type="domain" description="HTH cro/C1-type" evidence="1">
    <location>
        <begin position="16"/>
        <end position="69"/>
    </location>
</feature>
<dbReference type="SMART" id="SM00530">
    <property type="entry name" value="HTH_XRE"/>
    <property type="match status" value="1"/>
</dbReference>
<dbReference type="CDD" id="cd00093">
    <property type="entry name" value="HTH_XRE"/>
    <property type="match status" value="1"/>
</dbReference>
<organism evidence="2 3">
    <name type="scientific">Bacteroides xylanisolvens</name>
    <dbReference type="NCBI Taxonomy" id="371601"/>
    <lineage>
        <taxon>Bacteria</taxon>
        <taxon>Pseudomonadati</taxon>
        <taxon>Bacteroidota</taxon>
        <taxon>Bacteroidia</taxon>
        <taxon>Bacteroidales</taxon>
        <taxon>Bacteroidaceae</taxon>
        <taxon>Bacteroides</taxon>
    </lineage>
</organism>
<dbReference type="EMBL" id="QRNE01000084">
    <property type="protein sequence ID" value="RHK24466.1"/>
    <property type="molecule type" value="Genomic_DNA"/>
</dbReference>
<dbReference type="RefSeq" id="WP_008770686.1">
    <property type="nucleotide sequence ID" value="NZ_CABKPA010000035.1"/>
</dbReference>
<evidence type="ECO:0000259" key="1">
    <source>
        <dbReference type="PROSITE" id="PS50943"/>
    </source>
</evidence>
<dbReference type="Proteomes" id="UP000285503">
    <property type="component" value="Unassembled WGS sequence"/>
</dbReference>
<dbReference type="AlphaFoldDB" id="A0A174F4J3"/>
<reference evidence="2 3" key="1">
    <citation type="submission" date="2018-08" db="EMBL/GenBank/DDBJ databases">
        <title>A genome reference for cultivated species of the human gut microbiota.</title>
        <authorList>
            <person name="Zou Y."/>
            <person name="Xue W."/>
            <person name="Luo G."/>
        </authorList>
    </citation>
    <scope>NUCLEOTIDE SEQUENCE [LARGE SCALE GENOMIC DNA]</scope>
    <source>
        <strain evidence="2 3">AF46-11NS</strain>
    </source>
</reference>
<dbReference type="SUPFAM" id="SSF47413">
    <property type="entry name" value="lambda repressor-like DNA-binding domains"/>
    <property type="match status" value="1"/>
</dbReference>
<evidence type="ECO:0000313" key="2">
    <source>
        <dbReference type="EMBL" id="RHK24466.1"/>
    </source>
</evidence>
<dbReference type="Gene3D" id="1.10.260.40">
    <property type="entry name" value="lambda repressor-like DNA-binding domains"/>
    <property type="match status" value="1"/>
</dbReference>
<proteinExistence type="predicted"/>
<gene>
    <name evidence="2" type="ORF">DW075_14860</name>
</gene>
<comment type="caution">
    <text evidence="2">The sequence shown here is derived from an EMBL/GenBank/DDBJ whole genome shotgun (WGS) entry which is preliminary data.</text>
</comment>
<dbReference type="PROSITE" id="PS50943">
    <property type="entry name" value="HTH_CROC1"/>
    <property type="match status" value="1"/>
</dbReference>
<name>A0A174F4J3_9BACE</name>
<evidence type="ECO:0000313" key="3">
    <source>
        <dbReference type="Proteomes" id="UP000285503"/>
    </source>
</evidence>
<dbReference type="InterPro" id="IPR001387">
    <property type="entry name" value="Cro/C1-type_HTH"/>
</dbReference>
<dbReference type="GO" id="GO:0003677">
    <property type="term" value="F:DNA binding"/>
    <property type="evidence" value="ECO:0007669"/>
    <property type="project" value="InterPro"/>
</dbReference>
<dbReference type="InterPro" id="IPR010982">
    <property type="entry name" value="Lambda_DNA-bd_dom_sf"/>
</dbReference>
<dbReference type="Pfam" id="PF01381">
    <property type="entry name" value="HTH_3"/>
    <property type="match status" value="1"/>
</dbReference>